<evidence type="ECO:0000313" key="1">
    <source>
        <dbReference type="EMBL" id="MBX44905.1"/>
    </source>
</evidence>
<protein>
    <submittedName>
        <fullName evidence="1">Uncharacterized protein</fullName>
    </submittedName>
</protein>
<dbReference type="AlphaFoldDB" id="A0A2P2NR27"/>
<proteinExistence type="predicted"/>
<accession>A0A2P2NR27</accession>
<organism evidence="1">
    <name type="scientific">Rhizophora mucronata</name>
    <name type="common">Asiatic mangrove</name>
    <dbReference type="NCBI Taxonomy" id="61149"/>
    <lineage>
        <taxon>Eukaryota</taxon>
        <taxon>Viridiplantae</taxon>
        <taxon>Streptophyta</taxon>
        <taxon>Embryophyta</taxon>
        <taxon>Tracheophyta</taxon>
        <taxon>Spermatophyta</taxon>
        <taxon>Magnoliopsida</taxon>
        <taxon>eudicotyledons</taxon>
        <taxon>Gunneridae</taxon>
        <taxon>Pentapetalae</taxon>
        <taxon>rosids</taxon>
        <taxon>fabids</taxon>
        <taxon>Malpighiales</taxon>
        <taxon>Rhizophoraceae</taxon>
        <taxon>Rhizophora</taxon>
    </lineage>
</organism>
<dbReference type="EMBL" id="GGEC01064421">
    <property type="protein sequence ID" value="MBX44905.1"/>
    <property type="molecule type" value="Transcribed_RNA"/>
</dbReference>
<sequence>MKPDMFRFQLRMSKFGIRSRIRNHITNNMRSAFNKLVQRLLNDLKFPMSRGSKMQQIGSELLTHANTT</sequence>
<reference evidence="1" key="1">
    <citation type="submission" date="2018-02" db="EMBL/GenBank/DDBJ databases">
        <title>Rhizophora mucronata_Transcriptome.</title>
        <authorList>
            <person name="Meera S.P."/>
            <person name="Sreeshan A."/>
            <person name="Augustine A."/>
        </authorList>
    </citation>
    <scope>NUCLEOTIDE SEQUENCE</scope>
    <source>
        <tissue evidence="1">Leaf</tissue>
    </source>
</reference>
<name>A0A2P2NR27_RHIMU</name>